<dbReference type="EMBL" id="WHUW01000318">
    <property type="protein sequence ID" value="KAF8415531.1"/>
    <property type="molecule type" value="Genomic_DNA"/>
</dbReference>
<dbReference type="AlphaFoldDB" id="A0AAD4BBC6"/>
<protein>
    <submittedName>
        <fullName evidence="2">Uncharacterized protein</fullName>
    </submittedName>
</protein>
<evidence type="ECO:0000256" key="1">
    <source>
        <dbReference type="SAM" id="MobiDB-lite"/>
    </source>
</evidence>
<reference evidence="2" key="2">
    <citation type="journal article" date="2020" name="Nat. Commun.">
        <title>Large-scale genome sequencing of mycorrhizal fungi provides insights into the early evolution of symbiotic traits.</title>
        <authorList>
            <person name="Miyauchi S."/>
            <person name="Kiss E."/>
            <person name="Kuo A."/>
            <person name="Drula E."/>
            <person name="Kohler A."/>
            <person name="Sanchez-Garcia M."/>
            <person name="Morin E."/>
            <person name="Andreopoulos B."/>
            <person name="Barry K.W."/>
            <person name="Bonito G."/>
            <person name="Buee M."/>
            <person name="Carver A."/>
            <person name="Chen C."/>
            <person name="Cichocki N."/>
            <person name="Clum A."/>
            <person name="Culley D."/>
            <person name="Crous P.W."/>
            <person name="Fauchery L."/>
            <person name="Girlanda M."/>
            <person name="Hayes R.D."/>
            <person name="Keri Z."/>
            <person name="LaButti K."/>
            <person name="Lipzen A."/>
            <person name="Lombard V."/>
            <person name="Magnuson J."/>
            <person name="Maillard F."/>
            <person name="Murat C."/>
            <person name="Nolan M."/>
            <person name="Ohm R.A."/>
            <person name="Pangilinan J."/>
            <person name="Pereira M.F."/>
            <person name="Perotto S."/>
            <person name="Peter M."/>
            <person name="Pfister S."/>
            <person name="Riley R."/>
            <person name="Sitrit Y."/>
            <person name="Stielow J.B."/>
            <person name="Szollosi G."/>
            <person name="Zifcakova L."/>
            <person name="Stursova M."/>
            <person name="Spatafora J.W."/>
            <person name="Tedersoo L."/>
            <person name="Vaario L.M."/>
            <person name="Yamada A."/>
            <person name="Yan M."/>
            <person name="Wang P."/>
            <person name="Xu J."/>
            <person name="Bruns T."/>
            <person name="Baldrian P."/>
            <person name="Vilgalys R."/>
            <person name="Dunand C."/>
            <person name="Henrissat B."/>
            <person name="Grigoriev I.V."/>
            <person name="Hibbett D."/>
            <person name="Nagy L.G."/>
            <person name="Martin F.M."/>
        </authorList>
    </citation>
    <scope>NUCLEOTIDE SEQUENCE</scope>
    <source>
        <strain evidence="2">BED1</strain>
    </source>
</reference>
<name>A0AAD4BBC6_BOLED</name>
<accession>A0AAD4BBC6</accession>
<gene>
    <name evidence="2" type="ORF">L210DRAFT_3512386</name>
</gene>
<sequence length="155" mass="17492">MEAPGDVVRFGGDVVLQTDKSAFKAKMMSGLPQQKSRLPQKKNRLDRPTSDVVKLNVKKMGPLQKKERARYILTGSYHPRVIRLLVGSGDAVLQTDKSAFKAKKMGALLQKRKGEARPHRIIPQLRDAIQMETLDFDDKKADYPRELASEGEYDL</sequence>
<reference evidence="2" key="1">
    <citation type="submission" date="2019-10" db="EMBL/GenBank/DDBJ databases">
        <authorList>
            <consortium name="DOE Joint Genome Institute"/>
            <person name="Kuo A."/>
            <person name="Miyauchi S."/>
            <person name="Kiss E."/>
            <person name="Drula E."/>
            <person name="Kohler A."/>
            <person name="Sanchez-Garcia M."/>
            <person name="Andreopoulos B."/>
            <person name="Barry K.W."/>
            <person name="Bonito G."/>
            <person name="Buee M."/>
            <person name="Carver A."/>
            <person name="Chen C."/>
            <person name="Cichocki N."/>
            <person name="Clum A."/>
            <person name="Culley D."/>
            <person name="Crous P.W."/>
            <person name="Fauchery L."/>
            <person name="Girlanda M."/>
            <person name="Hayes R."/>
            <person name="Keri Z."/>
            <person name="LaButti K."/>
            <person name="Lipzen A."/>
            <person name="Lombard V."/>
            <person name="Magnuson J."/>
            <person name="Maillard F."/>
            <person name="Morin E."/>
            <person name="Murat C."/>
            <person name="Nolan M."/>
            <person name="Ohm R."/>
            <person name="Pangilinan J."/>
            <person name="Pereira M."/>
            <person name="Perotto S."/>
            <person name="Peter M."/>
            <person name="Riley R."/>
            <person name="Sitrit Y."/>
            <person name="Stielow B."/>
            <person name="Szollosi G."/>
            <person name="Zifcakova L."/>
            <person name="Stursova M."/>
            <person name="Spatafora J.W."/>
            <person name="Tedersoo L."/>
            <person name="Vaario L.-M."/>
            <person name="Yamada A."/>
            <person name="Yan M."/>
            <person name="Wang P."/>
            <person name="Xu J."/>
            <person name="Bruns T."/>
            <person name="Baldrian P."/>
            <person name="Vilgalys R."/>
            <person name="Henrissat B."/>
            <person name="Grigoriev I.V."/>
            <person name="Hibbett D."/>
            <person name="Nagy L.G."/>
            <person name="Martin F.M."/>
        </authorList>
    </citation>
    <scope>NUCLEOTIDE SEQUENCE</scope>
    <source>
        <strain evidence="2">BED1</strain>
    </source>
</reference>
<evidence type="ECO:0000313" key="3">
    <source>
        <dbReference type="Proteomes" id="UP001194468"/>
    </source>
</evidence>
<feature type="region of interest" description="Disordered" evidence="1">
    <location>
        <begin position="28"/>
        <end position="49"/>
    </location>
</feature>
<dbReference type="Proteomes" id="UP001194468">
    <property type="component" value="Unassembled WGS sequence"/>
</dbReference>
<proteinExistence type="predicted"/>
<organism evidence="2 3">
    <name type="scientific">Boletus edulis BED1</name>
    <dbReference type="NCBI Taxonomy" id="1328754"/>
    <lineage>
        <taxon>Eukaryota</taxon>
        <taxon>Fungi</taxon>
        <taxon>Dikarya</taxon>
        <taxon>Basidiomycota</taxon>
        <taxon>Agaricomycotina</taxon>
        <taxon>Agaricomycetes</taxon>
        <taxon>Agaricomycetidae</taxon>
        <taxon>Boletales</taxon>
        <taxon>Boletineae</taxon>
        <taxon>Boletaceae</taxon>
        <taxon>Boletoideae</taxon>
        <taxon>Boletus</taxon>
    </lineage>
</organism>
<keyword evidence="3" id="KW-1185">Reference proteome</keyword>
<comment type="caution">
    <text evidence="2">The sequence shown here is derived from an EMBL/GenBank/DDBJ whole genome shotgun (WGS) entry which is preliminary data.</text>
</comment>
<evidence type="ECO:0000313" key="2">
    <source>
        <dbReference type="EMBL" id="KAF8415531.1"/>
    </source>
</evidence>